<evidence type="ECO:0000313" key="2">
    <source>
        <dbReference type="Proteomes" id="UP000499080"/>
    </source>
</evidence>
<accession>A0A4Y2LEJ1</accession>
<dbReference type="Proteomes" id="UP000499080">
    <property type="component" value="Unassembled WGS sequence"/>
</dbReference>
<organism evidence="1 2">
    <name type="scientific">Araneus ventricosus</name>
    <name type="common">Orbweaver spider</name>
    <name type="synonym">Epeira ventricosa</name>
    <dbReference type="NCBI Taxonomy" id="182803"/>
    <lineage>
        <taxon>Eukaryota</taxon>
        <taxon>Metazoa</taxon>
        <taxon>Ecdysozoa</taxon>
        <taxon>Arthropoda</taxon>
        <taxon>Chelicerata</taxon>
        <taxon>Arachnida</taxon>
        <taxon>Araneae</taxon>
        <taxon>Araneomorphae</taxon>
        <taxon>Entelegynae</taxon>
        <taxon>Araneoidea</taxon>
        <taxon>Araneidae</taxon>
        <taxon>Araneus</taxon>
    </lineage>
</organism>
<sequence>MYISQYPPPDIGNSFCLVVRMFGSGPKGPQFYTASRSSSIQLSSLLILAKDTISLTAGFTCTVLKPHSTMLSGQSFFQEEVWVLLVTPHFDVFSIILRQTMMWKKYRSFWRLVWR</sequence>
<comment type="caution">
    <text evidence="1">The sequence shown here is derived from an EMBL/GenBank/DDBJ whole genome shotgun (WGS) entry which is preliminary data.</text>
</comment>
<dbReference type="EMBL" id="BGPR01005756">
    <property type="protein sequence ID" value="GBN13191.1"/>
    <property type="molecule type" value="Genomic_DNA"/>
</dbReference>
<gene>
    <name evidence="1" type="ORF">AVEN_30225_1</name>
</gene>
<proteinExistence type="predicted"/>
<keyword evidence="2" id="KW-1185">Reference proteome</keyword>
<protein>
    <submittedName>
        <fullName evidence="1">Uncharacterized protein</fullName>
    </submittedName>
</protein>
<dbReference type="AlphaFoldDB" id="A0A4Y2LEJ1"/>
<reference evidence="1 2" key="1">
    <citation type="journal article" date="2019" name="Sci. Rep.">
        <title>Orb-weaving spider Araneus ventricosus genome elucidates the spidroin gene catalogue.</title>
        <authorList>
            <person name="Kono N."/>
            <person name="Nakamura H."/>
            <person name="Ohtoshi R."/>
            <person name="Moran D.A.P."/>
            <person name="Shinohara A."/>
            <person name="Yoshida Y."/>
            <person name="Fujiwara M."/>
            <person name="Mori M."/>
            <person name="Tomita M."/>
            <person name="Arakawa K."/>
        </authorList>
    </citation>
    <scope>NUCLEOTIDE SEQUENCE [LARGE SCALE GENOMIC DNA]</scope>
</reference>
<name>A0A4Y2LEJ1_ARAVE</name>
<evidence type="ECO:0000313" key="1">
    <source>
        <dbReference type="EMBL" id="GBN13191.1"/>
    </source>
</evidence>